<dbReference type="OrthoDB" id="5514723at2"/>
<dbReference type="RefSeq" id="WP_125973001.1">
    <property type="nucleotide sequence ID" value="NZ_CP034433.1"/>
</dbReference>
<evidence type="ECO:0000256" key="1">
    <source>
        <dbReference type="SAM" id="SignalP"/>
    </source>
</evidence>
<protein>
    <submittedName>
        <fullName evidence="2">DUF3304 domain-containing protein</fullName>
    </submittedName>
</protein>
<dbReference type="AlphaFoldDB" id="A0A3S8ZSB2"/>
<gene>
    <name evidence="2" type="ORF">EJO50_07660</name>
</gene>
<dbReference type="PROSITE" id="PS51257">
    <property type="entry name" value="PROKAR_LIPOPROTEIN"/>
    <property type="match status" value="1"/>
</dbReference>
<feature type="signal peptide" evidence="1">
    <location>
        <begin position="1"/>
        <end position="22"/>
    </location>
</feature>
<name>A0A3S8ZSB2_9NEIS</name>
<evidence type="ECO:0000313" key="3">
    <source>
        <dbReference type="Proteomes" id="UP000282438"/>
    </source>
</evidence>
<reference evidence="2 3" key="1">
    <citation type="submission" date="2018-12" db="EMBL/GenBank/DDBJ databases">
        <title>Complete genome sequence of Iodobacter sp. H11R3.</title>
        <authorList>
            <person name="Bae J.-W."/>
        </authorList>
    </citation>
    <scope>NUCLEOTIDE SEQUENCE [LARGE SCALE GENOMIC DNA]</scope>
    <source>
        <strain evidence="2 3">H11R3</strain>
    </source>
</reference>
<evidence type="ECO:0000313" key="2">
    <source>
        <dbReference type="EMBL" id="AZN36377.1"/>
    </source>
</evidence>
<sequence>MSKIKQCLSLLGLILAGCSSYASESVSLALHGYNYTNRYIDSYEINGQGGGNMGLSTQTAGGSKSTCCGSWWPNSRLPIKVKVKWVADYCKFKEYSSTGELFLLKRNFWKEAEALITTPPPADARYLEAHIYEDGHVEAAITNTYSPPRLILPFDEKTQSRTGESYVMPMCTAAQLIAPNAYPRLTDRQLKENGVTP</sequence>
<keyword evidence="1" id="KW-0732">Signal</keyword>
<dbReference type="Proteomes" id="UP000282438">
    <property type="component" value="Chromosome"/>
</dbReference>
<dbReference type="InterPro" id="IPR021733">
    <property type="entry name" value="DUF3304"/>
</dbReference>
<accession>A0A3S8ZSB2</accession>
<proteinExistence type="predicted"/>
<keyword evidence="3" id="KW-1185">Reference proteome</keyword>
<dbReference type="KEGG" id="iod:EJO50_07660"/>
<organism evidence="2 3">
    <name type="scientific">Iodobacter ciconiae</name>
    <dbReference type="NCBI Taxonomy" id="2496266"/>
    <lineage>
        <taxon>Bacteria</taxon>
        <taxon>Pseudomonadati</taxon>
        <taxon>Pseudomonadota</taxon>
        <taxon>Betaproteobacteria</taxon>
        <taxon>Neisseriales</taxon>
        <taxon>Chitinibacteraceae</taxon>
        <taxon>Iodobacter</taxon>
    </lineage>
</organism>
<dbReference type="Pfam" id="PF11745">
    <property type="entry name" value="DUF3304"/>
    <property type="match status" value="1"/>
</dbReference>
<dbReference type="EMBL" id="CP034433">
    <property type="protein sequence ID" value="AZN36377.1"/>
    <property type="molecule type" value="Genomic_DNA"/>
</dbReference>
<feature type="chain" id="PRO_5019123596" evidence="1">
    <location>
        <begin position="23"/>
        <end position="197"/>
    </location>
</feature>